<feature type="domain" description="Gfo/Idh/MocA-like oxidoreductase N-terminal" evidence="2">
    <location>
        <begin position="6"/>
        <end position="126"/>
    </location>
</feature>
<dbReference type="SUPFAM" id="SSF51735">
    <property type="entry name" value="NAD(P)-binding Rossmann-fold domains"/>
    <property type="match status" value="1"/>
</dbReference>
<protein>
    <submittedName>
        <fullName evidence="4">Gfo/Idh/MocA family protein</fullName>
    </submittedName>
</protein>
<dbReference type="EMBL" id="JBGUBD010000003">
    <property type="protein sequence ID" value="MFA9477826.1"/>
    <property type="molecule type" value="Genomic_DNA"/>
</dbReference>
<dbReference type="InterPro" id="IPR051450">
    <property type="entry name" value="Gfo/Idh/MocA_Oxidoreductases"/>
</dbReference>
<organism evidence="4 5">
    <name type="scientific">Natronomicrosphaera hydrolytica</name>
    <dbReference type="NCBI Taxonomy" id="3242702"/>
    <lineage>
        <taxon>Bacteria</taxon>
        <taxon>Pseudomonadati</taxon>
        <taxon>Planctomycetota</taxon>
        <taxon>Phycisphaerae</taxon>
        <taxon>Phycisphaerales</taxon>
        <taxon>Phycisphaeraceae</taxon>
        <taxon>Natronomicrosphaera</taxon>
    </lineage>
</organism>
<sequence>MPRHIGIGVIGCGARIRTVLRHTLQGHPELRVVAGCDPRPDSVEALREAFADELTVYDDYHQLVQDPNVQWVFVGSWNIQHHDHILAALGTGCHVFAEKPIATTIDDCLNIYTAQQRTSAMFVIGFTLRYSPHYRRVVDLIRNGAIGEIVSIEANETLPLDHGGFIMADWRRSTMDSGGHMLEKCCHDIDVLNWIVQSRARRVASFGGNTVFRPENEPFLEHMGTNDEQASVYLSRPLHNPANPFSGNHDIVDHQVAIIEFENNVRATFHTNIHSDLAERRTYICGTKGSLRANVLTGSIELRRHGLGHTVEQHGTGTNGGHAVSDVVLGEELANCMLEQTPPATDMEDAVTSAITCLSIDQAMHERTLIDLHPHWKQMAMGRKRVHEQLAHPPAATSPRHAQR</sequence>
<dbReference type="Gene3D" id="3.30.360.10">
    <property type="entry name" value="Dihydrodipicolinate Reductase, domain 2"/>
    <property type="match status" value="1"/>
</dbReference>
<feature type="region of interest" description="Disordered" evidence="1">
    <location>
        <begin position="384"/>
        <end position="404"/>
    </location>
</feature>
<dbReference type="InterPro" id="IPR055170">
    <property type="entry name" value="GFO_IDH_MocA-like_dom"/>
</dbReference>
<evidence type="ECO:0000259" key="3">
    <source>
        <dbReference type="Pfam" id="PF22725"/>
    </source>
</evidence>
<evidence type="ECO:0000259" key="2">
    <source>
        <dbReference type="Pfam" id="PF01408"/>
    </source>
</evidence>
<dbReference type="PANTHER" id="PTHR43377:SF12">
    <property type="entry name" value="BINDING ROSSMANN FOLD OXIDOREDUCTASE, PUTATIVE (AFU_ORTHOLOGUE AFUA_3G11840)-RELATED"/>
    <property type="match status" value="1"/>
</dbReference>
<gene>
    <name evidence="4" type="ORF">ACERK3_05900</name>
</gene>
<dbReference type="Pfam" id="PF01408">
    <property type="entry name" value="GFO_IDH_MocA"/>
    <property type="match status" value="1"/>
</dbReference>
<dbReference type="Gene3D" id="3.40.50.720">
    <property type="entry name" value="NAD(P)-binding Rossmann-like Domain"/>
    <property type="match status" value="1"/>
</dbReference>
<dbReference type="PANTHER" id="PTHR43377">
    <property type="entry name" value="BILIVERDIN REDUCTASE A"/>
    <property type="match status" value="1"/>
</dbReference>
<name>A0ABV4U2L3_9BACT</name>
<dbReference type="Pfam" id="PF22725">
    <property type="entry name" value="GFO_IDH_MocA_C3"/>
    <property type="match status" value="1"/>
</dbReference>
<accession>A0ABV4U2L3</accession>
<evidence type="ECO:0000256" key="1">
    <source>
        <dbReference type="SAM" id="MobiDB-lite"/>
    </source>
</evidence>
<dbReference type="RefSeq" id="WP_425344751.1">
    <property type="nucleotide sequence ID" value="NZ_JBGUBD010000003.1"/>
</dbReference>
<dbReference type="SUPFAM" id="SSF55347">
    <property type="entry name" value="Glyceraldehyde-3-phosphate dehydrogenase-like, C-terminal domain"/>
    <property type="match status" value="1"/>
</dbReference>
<feature type="domain" description="GFO/IDH/MocA-like oxidoreductase" evidence="3">
    <location>
        <begin position="134"/>
        <end position="292"/>
    </location>
</feature>
<evidence type="ECO:0000313" key="5">
    <source>
        <dbReference type="Proteomes" id="UP001575105"/>
    </source>
</evidence>
<evidence type="ECO:0000313" key="4">
    <source>
        <dbReference type="EMBL" id="MFA9477826.1"/>
    </source>
</evidence>
<comment type="caution">
    <text evidence="4">The sequence shown here is derived from an EMBL/GenBank/DDBJ whole genome shotgun (WGS) entry which is preliminary data.</text>
</comment>
<proteinExistence type="predicted"/>
<reference evidence="4 5" key="1">
    <citation type="submission" date="2024-08" db="EMBL/GenBank/DDBJ databases">
        <title>Whole-genome sequencing of halo(alkali)philic microorganisms from hypersaline lakes.</title>
        <authorList>
            <person name="Sorokin D.Y."/>
            <person name="Merkel A.Y."/>
            <person name="Messina E."/>
            <person name="Yakimov M."/>
        </authorList>
    </citation>
    <scope>NUCLEOTIDE SEQUENCE [LARGE SCALE GENOMIC DNA]</scope>
    <source>
        <strain evidence="4 5">AB-hyl4</strain>
    </source>
</reference>
<keyword evidence="5" id="KW-1185">Reference proteome</keyword>
<dbReference type="InterPro" id="IPR000683">
    <property type="entry name" value="Gfo/Idh/MocA-like_OxRdtase_N"/>
</dbReference>
<dbReference type="Proteomes" id="UP001575105">
    <property type="component" value="Unassembled WGS sequence"/>
</dbReference>
<dbReference type="InterPro" id="IPR036291">
    <property type="entry name" value="NAD(P)-bd_dom_sf"/>
</dbReference>